<feature type="transmembrane region" description="Helical" evidence="7">
    <location>
        <begin position="6"/>
        <end position="26"/>
    </location>
</feature>
<proteinExistence type="predicted"/>
<dbReference type="STRING" id="1122195.SAMN02745164_01091"/>
<dbReference type="EMBL" id="FQUI01000014">
    <property type="protein sequence ID" value="SHE76351.1"/>
    <property type="molecule type" value="Genomic_DNA"/>
</dbReference>
<evidence type="ECO:0000256" key="7">
    <source>
        <dbReference type="SAM" id="Phobius"/>
    </source>
</evidence>
<dbReference type="Proteomes" id="UP000184334">
    <property type="component" value="Unassembled WGS sequence"/>
</dbReference>
<evidence type="ECO:0000256" key="5">
    <source>
        <dbReference type="ARBA" id="ARBA00023224"/>
    </source>
</evidence>
<dbReference type="InterPro" id="IPR004089">
    <property type="entry name" value="MCPsignal_dom"/>
</dbReference>
<keyword evidence="10" id="KW-1185">Reference proteome</keyword>
<evidence type="ECO:0000259" key="8">
    <source>
        <dbReference type="PROSITE" id="PS50111"/>
    </source>
</evidence>
<comment type="subcellular location">
    <subcellularLocation>
        <location evidence="1">Membrane</location>
        <topology evidence="1">Multi-pass membrane protein</topology>
    </subcellularLocation>
</comment>
<keyword evidence="3 7" id="KW-1133">Transmembrane helix</keyword>
<evidence type="ECO:0000256" key="4">
    <source>
        <dbReference type="ARBA" id="ARBA00023136"/>
    </source>
</evidence>
<evidence type="ECO:0000256" key="3">
    <source>
        <dbReference type="ARBA" id="ARBA00022989"/>
    </source>
</evidence>
<keyword evidence="5 6" id="KW-0807">Transducer</keyword>
<evidence type="ECO:0000256" key="1">
    <source>
        <dbReference type="ARBA" id="ARBA00004141"/>
    </source>
</evidence>
<dbReference type="OrthoDB" id="9765238at2"/>
<evidence type="ECO:0000256" key="6">
    <source>
        <dbReference type="PROSITE-ProRule" id="PRU00284"/>
    </source>
</evidence>
<evidence type="ECO:0000313" key="10">
    <source>
        <dbReference type="Proteomes" id="UP000184334"/>
    </source>
</evidence>
<dbReference type="InterPro" id="IPR029095">
    <property type="entry name" value="NarX-like_N"/>
</dbReference>
<dbReference type="CDD" id="cd11386">
    <property type="entry name" value="MCP_signal"/>
    <property type="match status" value="1"/>
</dbReference>
<dbReference type="GO" id="GO:0007165">
    <property type="term" value="P:signal transduction"/>
    <property type="evidence" value="ECO:0007669"/>
    <property type="project" value="UniProtKB-KW"/>
</dbReference>
<evidence type="ECO:0000256" key="2">
    <source>
        <dbReference type="ARBA" id="ARBA00022692"/>
    </source>
</evidence>
<dbReference type="RefSeq" id="WP_072864254.1">
    <property type="nucleotide sequence ID" value="NZ_FQUI01000014.1"/>
</dbReference>
<comment type="caution">
    <text evidence="9">The sequence shown here is derived from an EMBL/GenBank/DDBJ whole genome shotgun (WGS) entry which is preliminary data.</text>
</comment>
<keyword evidence="4 7" id="KW-0472">Membrane</keyword>
<sequence length="552" mass="61531">MKKQSLYIKLGIPIALFVLISLFTYFSTLYITNLQKTDGLVINLAGRQRMLTQRMTKEALTYYLFKDDKTKESLLNTIKVFDTTLNALKDGGKAPFDLAWEKLVDVPPASENVKQQLEKVKDFWVTFKFHMDEFIKSDNKESLDYLLSNNIPLLVEMNKGVTLFQLESEKKVSFMKNLQLVLFLISLLTGIYAIYILKKSLSPLKDLEKIAEGDLTVSANITSNDEIGIIAKKMYYLVGEKLRPTFDFIKRSMESIKISSDNVSGSAQESNAIIEEFKAAFDMMAEEAKVMESETDRTRDSIKEISRSTDEVANAAIELANVASILEQATNDGKDVMQSLDISIKNAVNETLKTIDEIKELENYASKITEVIAQVSNIAEQTNLLALNAAIEAARAGEAGKGFAVVADEIRKLAEETRNATDEISSILGSIKTNVDKSTTQIYTVKDTMEKVTENSSSLNTELNKILTQTSILSERAQTLAASAEEQNASSQTIAEAFTNVNESLNKYFENISNMRESSGEIQNMADNLAEIAEDLQTSVDLLNNALSEFKF</sequence>
<dbReference type="CDD" id="cd06225">
    <property type="entry name" value="HAMP"/>
    <property type="match status" value="1"/>
</dbReference>
<feature type="domain" description="Methyl-accepting transducer" evidence="8">
    <location>
        <begin position="266"/>
        <end position="502"/>
    </location>
</feature>
<dbReference type="Gene3D" id="1.10.287.950">
    <property type="entry name" value="Methyl-accepting chemotaxis protein"/>
    <property type="match status" value="1"/>
</dbReference>
<dbReference type="PANTHER" id="PTHR32089">
    <property type="entry name" value="METHYL-ACCEPTING CHEMOTAXIS PROTEIN MCPB"/>
    <property type="match status" value="1"/>
</dbReference>
<dbReference type="Gene3D" id="6.10.340.10">
    <property type="match status" value="1"/>
</dbReference>
<dbReference type="AlphaFoldDB" id="A0A1M4W523"/>
<name>A0A1M4W523_MARH1</name>
<keyword evidence="2 7" id="KW-0812">Transmembrane</keyword>
<gene>
    <name evidence="9" type="ORF">SAMN02745164_01091</name>
</gene>
<dbReference type="Pfam" id="PF13675">
    <property type="entry name" value="PilJ"/>
    <property type="match status" value="1"/>
</dbReference>
<feature type="transmembrane region" description="Helical" evidence="7">
    <location>
        <begin position="178"/>
        <end position="197"/>
    </location>
</feature>
<dbReference type="PANTHER" id="PTHR32089:SF112">
    <property type="entry name" value="LYSOZYME-LIKE PROTEIN-RELATED"/>
    <property type="match status" value="1"/>
</dbReference>
<protein>
    <submittedName>
        <fullName evidence="9">Methyl-accepting chemotaxis protein</fullName>
    </submittedName>
</protein>
<dbReference type="GO" id="GO:0016020">
    <property type="term" value="C:membrane"/>
    <property type="evidence" value="ECO:0007669"/>
    <property type="project" value="UniProtKB-SubCell"/>
</dbReference>
<organism evidence="9 10">
    <name type="scientific">Marinitoga hydrogenitolerans (strain DSM 16785 / JCM 12826 / AT1271)</name>
    <dbReference type="NCBI Taxonomy" id="1122195"/>
    <lineage>
        <taxon>Bacteria</taxon>
        <taxon>Thermotogati</taxon>
        <taxon>Thermotogota</taxon>
        <taxon>Thermotogae</taxon>
        <taxon>Petrotogales</taxon>
        <taxon>Petrotogaceae</taxon>
        <taxon>Marinitoga</taxon>
    </lineage>
</organism>
<dbReference type="Pfam" id="PF00015">
    <property type="entry name" value="MCPsignal"/>
    <property type="match status" value="1"/>
</dbReference>
<dbReference type="SMART" id="SM00283">
    <property type="entry name" value="MA"/>
    <property type="match status" value="1"/>
</dbReference>
<dbReference type="SUPFAM" id="SSF58104">
    <property type="entry name" value="Methyl-accepting chemotaxis protein (MCP) signaling domain"/>
    <property type="match status" value="1"/>
</dbReference>
<evidence type="ECO:0000313" key="9">
    <source>
        <dbReference type="EMBL" id="SHE76351.1"/>
    </source>
</evidence>
<dbReference type="PROSITE" id="PS50111">
    <property type="entry name" value="CHEMOTAXIS_TRANSDUC_2"/>
    <property type="match status" value="1"/>
</dbReference>
<accession>A0A1M4W523</accession>
<reference evidence="9" key="1">
    <citation type="submission" date="2016-11" db="EMBL/GenBank/DDBJ databases">
        <authorList>
            <person name="Varghese N."/>
            <person name="Submissions S."/>
        </authorList>
    </citation>
    <scope>NUCLEOTIDE SEQUENCE [LARGE SCALE GENOMIC DNA]</scope>
    <source>
        <strain evidence="9">DSM 16785</strain>
    </source>
</reference>